<dbReference type="GeneID" id="19900326"/>
<name>R7YPG2_CONA1</name>
<dbReference type="SUPFAM" id="SSF48056">
    <property type="entry name" value="Di-copper centre-containing domain"/>
    <property type="match status" value="1"/>
</dbReference>
<evidence type="ECO:0000256" key="5">
    <source>
        <dbReference type="ARBA" id="ARBA00023002"/>
    </source>
</evidence>
<dbReference type="PANTHER" id="PTHR11474:SF76">
    <property type="entry name" value="SHKT DOMAIN-CONTAINING PROTEIN"/>
    <property type="match status" value="1"/>
</dbReference>
<dbReference type="PROSITE" id="PS00497">
    <property type="entry name" value="TYROSINASE_1"/>
    <property type="match status" value="1"/>
</dbReference>
<dbReference type="RefSeq" id="XP_007779104.1">
    <property type="nucleotide sequence ID" value="XM_007780914.1"/>
</dbReference>
<dbReference type="Gene3D" id="2.60.310.20">
    <property type="match status" value="1"/>
</dbReference>
<dbReference type="PRINTS" id="PR00092">
    <property type="entry name" value="TYROSINASE"/>
</dbReference>
<dbReference type="GO" id="GO:0042438">
    <property type="term" value="P:melanin biosynthetic process"/>
    <property type="evidence" value="ECO:0007669"/>
    <property type="project" value="UniProtKB-KW"/>
</dbReference>
<comment type="cofactor">
    <cofactor evidence="1">
        <name>Cu(2+)</name>
        <dbReference type="ChEBI" id="CHEBI:29036"/>
    </cofactor>
</comment>
<sequence length="654" mass="73343">MVCSLPSLTLSFFLVLQTLCAPTWSNPVNPKLRLHVIEDIALDPRQAIDTRQSTNPPFRVTGVRDGGPPQPRLEIRQLQQEPDQWNLYLLALDRMQKADQSNELSYYQIAGIHGLPYTAWDGVERDPGGEGGYCMHGSNVFLTWHRPYLALFEARLQQILYANMLDVVAGFRNTSRYDFYVNAARTFRMPYWDWAAAPPVGENSFPNSLTIRDVQVTLPNGTAVIPNPLYAYRFHPVPNDFSPWISDIPWIMQNMTLRQPDPPRARRPPDGNDIVVQRMNFDRLMLRDRLYNVLTTYDNFTDAGTEAWKADNALKWDSLEAVHNVPHNNIGGHMWYLPWSAFDPVFWLHHTMVDRTLAMWQALYPDSYVEPMKQTQPSWSYPVGTVLDASSPLTPFHSDSSGAFWTSESARSTLTFGYTYPELGTGNDTAVLRRAINELYGPSTAMSPQKRDSLRKRQRADGCDELTADDSSQSCSPQYGYRKNLSYEPAPATREYLVNIKAQKFGLGSSTVYVFLGNPGADSASWWNDNTLAGTYAMFAMPNPTCQGCMRVQAAGTVPLSTVLEAKMAAGELGGLDESIVVPYLQRNLQWRITKVDGTEVPAARVPDFKIAVVSTEVMPPTAMSEFPTWSSEYTVHGEITGGRPGGFTAGDVI</sequence>
<keyword evidence="7" id="KW-0503">Monooxygenase</keyword>
<dbReference type="HOGENOM" id="CLU_013691_3_0_1"/>
<feature type="region of interest" description="Disordered" evidence="11">
    <location>
        <begin position="442"/>
        <end position="475"/>
    </location>
</feature>
<comment type="catalytic activity">
    <reaction evidence="9">
        <text>2 L-dopa + O2 = 2 L-dopaquinone + 2 H2O</text>
        <dbReference type="Rhea" id="RHEA:34287"/>
        <dbReference type="ChEBI" id="CHEBI:15377"/>
        <dbReference type="ChEBI" id="CHEBI:15379"/>
        <dbReference type="ChEBI" id="CHEBI:57504"/>
        <dbReference type="ChEBI" id="CHEBI:57924"/>
        <dbReference type="EC" id="1.14.18.1"/>
    </reaction>
</comment>
<evidence type="ECO:0000256" key="4">
    <source>
        <dbReference type="ARBA" id="ARBA00022723"/>
    </source>
</evidence>
<gene>
    <name evidence="15" type="ORF">W97_03015</name>
</gene>
<proteinExistence type="inferred from homology"/>
<comment type="similarity">
    <text evidence="2">Belongs to the tyrosinase family.</text>
</comment>
<evidence type="ECO:0000256" key="8">
    <source>
        <dbReference type="ARBA" id="ARBA00023101"/>
    </source>
</evidence>
<dbReference type="InterPro" id="IPR002227">
    <property type="entry name" value="Tyrosinase_Cu-bd"/>
</dbReference>
<keyword evidence="12" id="KW-0732">Signal</keyword>
<protein>
    <recommendedName>
        <fullName evidence="3">tyrosinase</fullName>
        <ecNumber evidence="3">1.14.18.1</ecNumber>
    </recommendedName>
</protein>
<feature type="domain" description="Tyrosinase copper-binding" evidence="13">
    <location>
        <begin position="136"/>
        <end position="153"/>
    </location>
</feature>
<dbReference type="eggNOG" id="ENOG502R1BY">
    <property type="taxonomic scope" value="Eukaryota"/>
</dbReference>
<dbReference type="PANTHER" id="PTHR11474">
    <property type="entry name" value="TYROSINASE FAMILY MEMBER"/>
    <property type="match status" value="1"/>
</dbReference>
<dbReference type="EC" id="1.14.18.1" evidence="3"/>
<dbReference type="GO" id="GO:0004503">
    <property type="term" value="F:tyrosinase activity"/>
    <property type="evidence" value="ECO:0007669"/>
    <property type="project" value="UniProtKB-EC"/>
</dbReference>
<evidence type="ECO:0000256" key="10">
    <source>
        <dbReference type="ARBA" id="ARBA00048881"/>
    </source>
</evidence>
<dbReference type="Gene3D" id="1.10.1280.10">
    <property type="entry name" value="Di-copper center containing domain from catechol oxidase"/>
    <property type="match status" value="1"/>
</dbReference>
<dbReference type="OrthoDB" id="6132182at2759"/>
<evidence type="ECO:0000256" key="7">
    <source>
        <dbReference type="ARBA" id="ARBA00023033"/>
    </source>
</evidence>
<dbReference type="InterPro" id="IPR008922">
    <property type="entry name" value="Di-copper_centre_dom_sf"/>
</dbReference>
<dbReference type="PROSITE" id="PS00498">
    <property type="entry name" value="TYROSINASE_2"/>
    <property type="match status" value="1"/>
</dbReference>
<organism evidence="15 16">
    <name type="scientific">Coniosporium apollinis (strain CBS 100218)</name>
    <name type="common">Rock-inhabiting black yeast</name>
    <dbReference type="NCBI Taxonomy" id="1168221"/>
    <lineage>
        <taxon>Eukaryota</taxon>
        <taxon>Fungi</taxon>
        <taxon>Dikarya</taxon>
        <taxon>Ascomycota</taxon>
        <taxon>Pezizomycotina</taxon>
        <taxon>Dothideomycetes</taxon>
        <taxon>Dothideomycetes incertae sedis</taxon>
        <taxon>Coniosporium</taxon>
    </lineage>
</organism>
<evidence type="ECO:0000313" key="16">
    <source>
        <dbReference type="Proteomes" id="UP000016924"/>
    </source>
</evidence>
<evidence type="ECO:0000256" key="9">
    <source>
        <dbReference type="ARBA" id="ARBA00048233"/>
    </source>
</evidence>
<evidence type="ECO:0000259" key="14">
    <source>
        <dbReference type="PROSITE" id="PS00498"/>
    </source>
</evidence>
<keyword evidence="8" id="KW-0470">Melanin biosynthesis</keyword>
<reference evidence="16" key="1">
    <citation type="submission" date="2012-06" db="EMBL/GenBank/DDBJ databases">
        <title>The genome sequence of Coniosporium apollinis CBS 100218.</title>
        <authorList>
            <consortium name="The Broad Institute Genome Sequencing Platform"/>
            <person name="Cuomo C."/>
            <person name="Gorbushina A."/>
            <person name="Noack S."/>
            <person name="Walker B."/>
            <person name="Young S.K."/>
            <person name="Zeng Q."/>
            <person name="Gargeya S."/>
            <person name="Fitzgerald M."/>
            <person name="Haas B."/>
            <person name="Abouelleil A."/>
            <person name="Alvarado L."/>
            <person name="Arachchi H.M."/>
            <person name="Berlin A.M."/>
            <person name="Chapman S.B."/>
            <person name="Goldberg J."/>
            <person name="Griggs A."/>
            <person name="Gujja S."/>
            <person name="Hansen M."/>
            <person name="Howarth C."/>
            <person name="Imamovic A."/>
            <person name="Larimer J."/>
            <person name="McCowan C."/>
            <person name="Montmayeur A."/>
            <person name="Murphy C."/>
            <person name="Neiman D."/>
            <person name="Pearson M."/>
            <person name="Priest M."/>
            <person name="Roberts A."/>
            <person name="Saif S."/>
            <person name="Shea T."/>
            <person name="Sisk P."/>
            <person name="Sykes S."/>
            <person name="Wortman J."/>
            <person name="Nusbaum C."/>
            <person name="Birren B."/>
        </authorList>
    </citation>
    <scope>NUCLEOTIDE SEQUENCE [LARGE SCALE GENOMIC DNA]</scope>
    <source>
        <strain evidence="16">CBS 100218</strain>
    </source>
</reference>
<keyword evidence="5" id="KW-0560">Oxidoreductase</keyword>
<keyword evidence="16" id="KW-1185">Reference proteome</keyword>
<dbReference type="EMBL" id="JH767565">
    <property type="protein sequence ID" value="EON63787.1"/>
    <property type="molecule type" value="Genomic_DNA"/>
</dbReference>
<evidence type="ECO:0000256" key="3">
    <source>
        <dbReference type="ARBA" id="ARBA00011906"/>
    </source>
</evidence>
<evidence type="ECO:0000256" key="1">
    <source>
        <dbReference type="ARBA" id="ARBA00001973"/>
    </source>
</evidence>
<dbReference type="AlphaFoldDB" id="R7YPG2"/>
<evidence type="ECO:0000259" key="13">
    <source>
        <dbReference type="PROSITE" id="PS00497"/>
    </source>
</evidence>
<keyword evidence="6" id="KW-0186">Copper</keyword>
<dbReference type="OMA" id="IWHRAYL"/>
<evidence type="ECO:0000256" key="2">
    <source>
        <dbReference type="ARBA" id="ARBA00009928"/>
    </source>
</evidence>
<keyword evidence="4" id="KW-0479">Metal-binding</keyword>
<dbReference type="GO" id="GO:0046872">
    <property type="term" value="F:metal ion binding"/>
    <property type="evidence" value="ECO:0007669"/>
    <property type="project" value="UniProtKB-KW"/>
</dbReference>
<dbReference type="InterPro" id="IPR041640">
    <property type="entry name" value="Tyrosinase_C"/>
</dbReference>
<evidence type="ECO:0000313" key="15">
    <source>
        <dbReference type="EMBL" id="EON63787.1"/>
    </source>
</evidence>
<dbReference type="Pfam" id="PF00264">
    <property type="entry name" value="Tyrosinase"/>
    <property type="match status" value="1"/>
</dbReference>
<comment type="catalytic activity">
    <reaction evidence="10">
        <text>L-tyrosine + O2 = L-dopaquinone + H2O</text>
        <dbReference type="Rhea" id="RHEA:18117"/>
        <dbReference type="ChEBI" id="CHEBI:15377"/>
        <dbReference type="ChEBI" id="CHEBI:15379"/>
        <dbReference type="ChEBI" id="CHEBI:57924"/>
        <dbReference type="ChEBI" id="CHEBI:58315"/>
        <dbReference type="EC" id="1.14.18.1"/>
    </reaction>
</comment>
<dbReference type="STRING" id="1168221.R7YPG2"/>
<accession>R7YPG2</accession>
<evidence type="ECO:0000256" key="11">
    <source>
        <dbReference type="SAM" id="MobiDB-lite"/>
    </source>
</evidence>
<dbReference type="Proteomes" id="UP000016924">
    <property type="component" value="Unassembled WGS sequence"/>
</dbReference>
<evidence type="ECO:0000256" key="12">
    <source>
        <dbReference type="SAM" id="SignalP"/>
    </source>
</evidence>
<feature type="chain" id="PRO_5004461054" description="tyrosinase" evidence="12">
    <location>
        <begin position="26"/>
        <end position="654"/>
    </location>
</feature>
<dbReference type="Pfam" id="PF18132">
    <property type="entry name" value="Tyrosinase_C"/>
    <property type="match status" value="1"/>
</dbReference>
<evidence type="ECO:0000256" key="6">
    <source>
        <dbReference type="ARBA" id="ARBA00023008"/>
    </source>
</evidence>
<dbReference type="InterPro" id="IPR050316">
    <property type="entry name" value="Tyrosinase/Hemocyanin"/>
</dbReference>
<feature type="domain" description="Tyrosinase copper-binding" evidence="14">
    <location>
        <begin position="343"/>
        <end position="354"/>
    </location>
</feature>
<feature type="signal peptide" evidence="12">
    <location>
        <begin position="1"/>
        <end position="25"/>
    </location>
</feature>